<dbReference type="Proteomes" id="UP000275652">
    <property type="component" value="Unassembled WGS sequence"/>
</dbReference>
<proteinExistence type="predicted"/>
<reference evidence="2 3" key="1">
    <citation type="journal article" date="2018" name="J. Invertebr. Pathol.">
        <title>New genotyping method for the causative agent of crayfish plague (Aphanomyces astaci) based on whole genome data.</title>
        <authorList>
            <person name="Minardi D."/>
            <person name="Studholme D.J."/>
            <person name="van der Giezen M."/>
            <person name="Pretto T."/>
            <person name="Oidtmann B."/>
        </authorList>
    </citation>
    <scope>NUCLEOTIDE SEQUENCE [LARGE SCALE GENOMIC DNA]</scope>
    <source>
        <strain evidence="2 3">KB13</strain>
    </source>
</reference>
<keyword evidence="1" id="KW-1133">Transmembrane helix</keyword>
<name>A0A9X8DZ24_APHAT</name>
<evidence type="ECO:0000256" key="1">
    <source>
        <dbReference type="SAM" id="Phobius"/>
    </source>
</evidence>
<dbReference type="AlphaFoldDB" id="A0A9X8DZ24"/>
<comment type="caution">
    <text evidence="2">The sequence shown here is derived from an EMBL/GenBank/DDBJ whole genome shotgun (WGS) entry which is preliminary data.</text>
</comment>
<sequence length="96" mass="10442">PSRRSLAVGVNTLILHLLGDVPSPIILGALKDAWAPDCGSIEKDGAVVLNPDCANDFHGLLLSLLFPLLWMIWSVLSYGAAAFIVQRRLRRQGHDV</sequence>
<evidence type="ECO:0000313" key="3">
    <source>
        <dbReference type="Proteomes" id="UP000275652"/>
    </source>
</evidence>
<accession>A0A9X8DZ24</accession>
<feature type="non-terminal residue" evidence="2">
    <location>
        <position position="1"/>
    </location>
</feature>
<feature type="transmembrane region" description="Helical" evidence="1">
    <location>
        <begin position="64"/>
        <end position="85"/>
    </location>
</feature>
<gene>
    <name evidence="2" type="ORF">DYB28_008592</name>
</gene>
<keyword evidence="1" id="KW-0812">Transmembrane</keyword>
<organism evidence="2 3">
    <name type="scientific">Aphanomyces astaci</name>
    <name type="common">Crayfish plague agent</name>
    <dbReference type="NCBI Taxonomy" id="112090"/>
    <lineage>
        <taxon>Eukaryota</taxon>
        <taxon>Sar</taxon>
        <taxon>Stramenopiles</taxon>
        <taxon>Oomycota</taxon>
        <taxon>Saprolegniomycetes</taxon>
        <taxon>Saprolegniales</taxon>
        <taxon>Verrucalvaceae</taxon>
        <taxon>Aphanomyces</taxon>
    </lineage>
</organism>
<evidence type="ECO:0000313" key="2">
    <source>
        <dbReference type="EMBL" id="RLO06389.1"/>
    </source>
</evidence>
<dbReference type="EMBL" id="QUTI01025166">
    <property type="protein sequence ID" value="RLO06389.1"/>
    <property type="molecule type" value="Genomic_DNA"/>
</dbReference>
<keyword evidence="1" id="KW-0472">Membrane</keyword>
<protein>
    <submittedName>
        <fullName evidence="2">Uncharacterized protein</fullName>
    </submittedName>
</protein>